<evidence type="ECO:0000256" key="2">
    <source>
        <dbReference type="ARBA" id="ARBA00022692"/>
    </source>
</evidence>
<dbReference type="Pfam" id="PF01822">
    <property type="entry name" value="WSC"/>
    <property type="match status" value="1"/>
</dbReference>
<sequence length="261" mass="28625">MLQPKVIFIILYLLFPKLAQCSVYVGCYDDADDTPLLNDLSSIDLPNPFVDPLQSNELCAEFCQTHQFIYSGTHDGKFCYCGNTIPPRSSKVPEYKCYIPCVGNEEDVCGGNEFTSVYAVGSNHPDSSPLLGHSPKTDETIDEPELKTQFSSNHLNNTSTWTSKPSGFNGSVSNGVGGVPPGSGSFIDNTGLMAAVFTLAGVVLIGSAILAFILYHRKKHTLEPEYPCSVSSDSWEHRRSSISLRDHVDYTRKLRVTNPDC</sequence>
<proteinExistence type="predicted"/>
<evidence type="ECO:0000256" key="8">
    <source>
        <dbReference type="SAM" id="SignalP"/>
    </source>
</evidence>
<dbReference type="Proteomes" id="UP001479436">
    <property type="component" value="Unassembled WGS sequence"/>
</dbReference>
<protein>
    <submittedName>
        <fullName evidence="10">WSC domain protein</fullName>
    </submittedName>
</protein>
<reference evidence="10 11" key="1">
    <citation type="submission" date="2023-04" db="EMBL/GenBank/DDBJ databases">
        <title>Genome of Basidiobolus ranarum AG-B5.</title>
        <authorList>
            <person name="Stajich J.E."/>
            <person name="Carter-House D."/>
            <person name="Gryganskyi A."/>
        </authorList>
    </citation>
    <scope>NUCLEOTIDE SEQUENCE [LARGE SCALE GENOMIC DNA]</scope>
    <source>
        <strain evidence="10 11">AG-B5</strain>
    </source>
</reference>
<evidence type="ECO:0000256" key="1">
    <source>
        <dbReference type="ARBA" id="ARBA00004167"/>
    </source>
</evidence>
<keyword evidence="4 7" id="KW-1133">Transmembrane helix</keyword>
<feature type="chain" id="PRO_5046734597" evidence="8">
    <location>
        <begin position="22"/>
        <end position="261"/>
    </location>
</feature>
<organism evidence="10 11">
    <name type="scientific">Basidiobolus ranarum</name>
    <dbReference type="NCBI Taxonomy" id="34480"/>
    <lineage>
        <taxon>Eukaryota</taxon>
        <taxon>Fungi</taxon>
        <taxon>Fungi incertae sedis</taxon>
        <taxon>Zoopagomycota</taxon>
        <taxon>Entomophthoromycotina</taxon>
        <taxon>Basidiobolomycetes</taxon>
        <taxon>Basidiobolales</taxon>
        <taxon>Basidiobolaceae</taxon>
        <taxon>Basidiobolus</taxon>
    </lineage>
</organism>
<feature type="transmembrane region" description="Helical" evidence="7">
    <location>
        <begin position="192"/>
        <end position="215"/>
    </location>
</feature>
<comment type="caution">
    <text evidence="10">The sequence shown here is derived from an EMBL/GenBank/DDBJ whole genome shotgun (WGS) entry which is preliminary data.</text>
</comment>
<feature type="signal peptide" evidence="8">
    <location>
        <begin position="1"/>
        <end position="21"/>
    </location>
</feature>
<evidence type="ECO:0000313" key="11">
    <source>
        <dbReference type="Proteomes" id="UP001479436"/>
    </source>
</evidence>
<name>A0ABR2WB92_9FUNG</name>
<evidence type="ECO:0000256" key="5">
    <source>
        <dbReference type="ARBA" id="ARBA00023136"/>
    </source>
</evidence>
<evidence type="ECO:0000256" key="3">
    <source>
        <dbReference type="ARBA" id="ARBA00022729"/>
    </source>
</evidence>
<keyword evidence="3 8" id="KW-0732">Signal</keyword>
<evidence type="ECO:0000256" key="6">
    <source>
        <dbReference type="ARBA" id="ARBA00023180"/>
    </source>
</evidence>
<dbReference type="PANTHER" id="PTHR24269:SF16">
    <property type="entry name" value="PROTEIN SLG1"/>
    <property type="match status" value="1"/>
</dbReference>
<dbReference type="InterPro" id="IPR051836">
    <property type="entry name" value="Kremen_rcpt"/>
</dbReference>
<keyword evidence="5 7" id="KW-0472">Membrane</keyword>
<evidence type="ECO:0000256" key="4">
    <source>
        <dbReference type="ARBA" id="ARBA00022989"/>
    </source>
</evidence>
<comment type="subcellular location">
    <subcellularLocation>
        <location evidence="1">Membrane</location>
        <topology evidence="1">Single-pass membrane protein</topology>
    </subcellularLocation>
</comment>
<dbReference type="PANTHER" id="PTHR24269">
    <property type="entry name" value="KREMEN PROTEIN"/>
    <property type="match status" value="1"/>
</dbReference>
<accession>A0ABR2WB92</accession>
<dbReference type="PROSITE" id="PS51212">
    <property type="entry name" value="WSC"/>
    <property type="match status" value="1"/>
</dbReference>
<keyword evidence="6" id="KW-0325">Glycoprotein</keyword>
<evidence type="ECO:0000313" key="10">
    <source>
        <dbReference type="EMBL" id="KAK9729339.1"/>
    </source>
</evidence>
<dbReference type="InterPro" id="IPR002889">
    <property type="entry name" value="WSC_carb-bd"/>
</dbReference>
<evidence type="ECO:0000259" key="9">
    <source>
        <dbReference type="PROSITE" id="PS51212"/>
    </source>
</evidence>
<feature type="domain" description="WSC" evidence="9">
    <location>
        <begin position="21"/>
        <end position="121"/>
    </location>
</feature>
<dbReference type="EMBL" id="JASJQH010006882">
    <property type="protein sequence ID" value="KAK9729339.1"/>
    <property type="molecule type" value="Genomic_DNA"/>
</dbReference>
<keyword evidence="2 7" id="KW-0812">Transmembrane</keyword>
<keyword evidence="11" id="KW-1185">Reference proteome</keyword>
<gene>
    <name evidence="10" type="primary">wsc1</name>
    <name evidence="10" type="ORF">K7432_000382</name>
</gene>
<dbReference type="SMART" id="SM00321">
    <property type="entry name" value="WSC"/>
    <property type="match status" value="1"/>
</dbReference>
<evidence type="ECO:0000256" key="7">
    <source>
        <dbReference type="SAM" id="Phobius"/>
    </source>
</evidence>